<name>A0A6M4GTE9_9PROT</name>
<dbReference type="EMBL" id="CP053069">
    <property type="protein sequence ID" value="QJR09774.1"/>
    <property type="molecule type" value="Genomic_DNA"/>
</dbReference>
<dbReference type="KEGG" id="uru:DSM104443_00824"/>
<dbReference type="InterPro" id="IPR029058">
    <property type="entry name" value="AB_hydrolase_fold"/>
</dbReference>
<dbReference type="InterPro" id="IPR050266">
    <property type="entry name" value="AB_hydrolase_sf"/>
</dbReference>
<organism evidence="2 3">
    <name type="scientific">Usitatibacter rugosus</name>
    <dbReference type="NCBI Taxonomy" id="2732067"/>
    <lineage>
        <taxon>Bacteria</taxon>
        <taxon>Pseudomonadati</taxon>
        <taxon>Pseudomonadota</taxon>
        <taxon>Betaproteobacteria</taxon>
        <taxon>Nitrosomonadales</taxon>
        <taxon>Usitatibacteraceae</taxon>
        <taxon>Usitatibacter</taxon>
    </lineage>
</organism>
<evidence type="ECO:0000259" key="1">
    <source>
        <dbReference type="Pfam" id="PF12697"/>
    </source>
</evidence>
<protein>
    <submittedName>
        <fullName evidence="2">Aminoacrylate hydrolase RutD</fullName>
        <ecNumber evidence="2">3.5.1.-</ecNumber>
    </submittedName>
</protein>
<reference evidence="2 3" key="1">
    <citation type="submission" date="2020-04" db="EMBL/GenBank/DDBJ databases">
        <title>Usitatibacter rugosus gen. nov., sp. nov. and Usitatibacter palustris sp. nov., novel members of Usitatibacteraceae fam. nov. within the order Nitrosomonadales isolated from soil.</title>
        <authorList>
            <person name="Huber K.J."/>
            <person name="Neumann-Schaal M."/>
            <person name="Geppert A."/>
            <person name="Luckner M."/>
            <person name="Wanner G."/>
            <person name="Overmann J."/>
        </authorList>
    </citation>
    <scope>NUCLEOTIDE SEQUENCE [LARGE SCALE GENOMIC DNA]</scope>
    <source>
        <strain evidence="2 3">0125_3</strain>
    </source>
</reference>
<dbReference type="RefSeq" id="WP_171089762.1">
    <property type="nucleotide sequence ID" value="NZ_CP053069.1"/>
</dbReference>
<keyword evidence="3" id="KW-1185">Reference proteome</keyword>
<evidence type="ECO:0000313" key="2">
    <source>
        <dbReference type="EMBL" id="QJR09774.1"/>
    </source>
</evidence>
<accession>A0A6M4GTE9</accession>
<dbReference type="Proteomes" id="UP000501534">
    <property type="component" value="Chromosome"/>
</dbReference>
<dbReference type="Gene3D" id="3.40.50.1820">
    <property type="entry name" value="alpha/beta hydrolase"/>
    <property type="match status" value="1"/>
</dbReference>
<dbReference type="Pfam" id="PF12697">
    <property type="entry name" value="Abhydrolase_6"/>
    <property type="match status" value="1"/>
</dbReference>
<sequence length="234" mass="24661">MKTSLLLLPGLLCDARLFAPQVHALSDIASPVVADLTGADTIAALATSAIARMPAGRFAVAGLSMGGYVALEVMRQVPERVSGLALLNTNARADSPESIANRHRLMALADKDFPAVNTTLVPKLLHPDHVANASLVKGLDDMAAAVGVEGFKRQQRAIIGRIDSRAHLGAIRAPAMVLAAREDAIMPFEVSEEMASGIPGAVLEIVEHCGHISSLEQPEAVSARLRAWMQRIAG</sequence>
<dbReference type="InterPro" id="IPR000073">
    <property type="entry name" value="AB_hydrolase_1"/>
</dbReference>
<dbReference type="PANTHER" id="PTHR43798:SF29">
    <property type="entry name" value="AB HYDROLASE-1 DOMAIN-CONTAINING PROTEIN"/>
    <property type="match status" value="1"/>
</dbReference>
<dbReference type="PRINTS" id="PR00111">
    <property type="entry name" value="ABHYDROLASE"/>
</dbReference>
<dbReference type="PANTHER" id="PTHR43798">
    <property type="entry name" value="MONOACYLGLYCEROL LIPASE"/>
    <property type="match status" value="1"/>
</dbReference>
<dbReference type="SUPFAM" id="SSF53474">
    <property type="entry name" value="alpha/beta-Hydrolases"/>
    <property type="match status" value="1"/>
</dbReference>
<proteinExistence type="predicted"/>
<gene>
    <name evidence="2" type="primary">rutD_1</name>
    <name evidence="2" type="ORF">DSM104443_00824</name>
</gene>
<dbReference type="AlphaFoldDB" id="A0A6M4GTE9"/>
<keyword evidence="2" id="KW-0378">Hydrolase</keyword>
<feature type="domain" description="AB hydrolase-1" evidence="1">
    <location>
        <begin position="33"/>
        <end position="223"/>
    </location>
</feature>
<evidence type="ECO:0000313" key="3">
    <source>
        <dbReference type="Proteomes" id="UP000501534"/>
    </source>
</evidence>
<dbReference type="EC" id="3.5.1.-" evidence="2"/>
<dbReference type="GO" id="GO:0016787">
    <property type="term" value="F:hydrolase activity"/>
    <property type="evidence" value="ECO:0007669"/>
    <property type="project" value="UniProtKB-KW"/>
</dbReference>